<name>A0ABR2A8T7_9ROSI</name>
<dbReference type="InterPro" id="IPR036397">
    <property type="entry name" value="RNaseH_sf"/>
</dbReference>
<sequence>MNDNLLSPFTADEIKCVVFSMSPLKASGDNGYGDGRVRTQGIDTRYTTVAGLIDQPVKRWKYEILQDLFDDDQASSICAIPLTRTDLEDEIVWRFEGSGCYSVRSGYRVLQNFQHNSSPPYSEFYKAMWNLSLPSKVKITLWRIASNFLPTLDNLQRRRLNVRNILQTFNFPSAPNSGSDSWLEWLAMFFVNLSEYRRRELAVIYWAVWFSRNKLVHEVYKSSIYEVSSFITAFICEHDSICRLNGSAHPIVVPRWEAPQEAVVKINFDSAFSYHSRSATSGIVARDNEGFILAACAFPHSNVSDAFVAEALACLQAVHFAKDMGFLNVTIEDDSLSVCKKLNSSSQDRSLIAPIISDIKELAVGFWDISFACASGGK</sequence>
<reference evidence="1 2" key="1">
    <citation type="journal article" date="2024" name="G3 (Bethesda)">
        <title>Genome assembly of Hibiscus sabdariffa L. provides insights into metabolisms of medicinal natural products.</title>
        <authorList>
            <person name="Kim T."/>
        </authorList>
    </citation>
    <scope>NUCLEOTIDE SEQUENCE [LARGE SCALE GENOMIC DNA]</scope>
    <source>
        <strain evidence="1">TK-2024</strain>
        <tissue evidence="1">Old leaves</tissue>
    </source>
</reference>
<proteinExistence type="predicted"/>
<evidence type="ECO:0000313" key="2">
    <source>
        <dbReference type="Proteomes" id="UP001472677"/>
    </source>
</evidence>
<evidence type="ECO:0000313" key="1">
    <source>
        <dbReference type="EMBL" id="KAK8489457.1"/>
    </source>
</evidence>
<dbReference type="Gene3D" id="3.30.420.10">
    <property type="entry name" value="Ribonuclease H-like superfamily/Ribonuclease H"/>
    <property type="match status" value="1"/>
</dbReference>
<dbReference type="Proteomes" id="UP001472677">
    <property type="component" value="Unassembled WGS sequence"/>
</dbReference>
<dbReference type="InterPro" id="IPR052929">
    <property type="entry name" value="RNase_H-like_EbsB-rel"/>
</dbReference>
<dbReference type="InterPro" id="IPR012337">
    <property type="entry name" value="RNaseH-like_sf"/>
</dbReference>
<dbReference type="CDD" id="cd06222">
    <property type="entry name" value="RNase_H_like"/>
    <property type="match status" value="1"/>
</dbReference>
<dbReference type="Pfam" id="PF13966">
    <property type="entry name" value="zf-RVT"/>
    <property type="match status" value="1"/>
</dbReference>
<dbReference type="PANTHER" id="PTHR47074">
    <property type="entry name" value="BNAC02G40300D PROTEIN"/>
    <property type="match status" value="1"/>
</dbReference>
<accession>A0ABR2A8T7</accession>
<organism evidence="1 2">
    <name type="scientific">Hibiscus sabdariffa</name>
    <name type="common">roselle</name>
    <dbReference type="NCBI Taxonomy" id="183260"/>
    <lineage>
        <taxon>Eukaryota</taxon>
        <taxon>Viridiplantae</taxon>
        <taxon>Streptophyta</taxon>
        <taxon>Embryophyta</taxon>
        <taxon>Tracheophyta</taxon>
        <taxon>Spermatophyta</taxon>
        <taxon>Magnoliopsida</taxon>
        <taxon>eudicotyledons</taxon>
        <taxon>Gunneridae</taxon>
        <taxon>Pentapetalae</taxon>
        <taxon>rosids</taxon>
        <taxon>malvids</taxon>
        <taxon>Malvales</taxon>
        <taxon>Malvaceae</taxon>
        <taxon>Malvoideae</taxon>
        <taxon>Hibiscus</taxon>
    </lineage>
</organism>
<comment type="caution">
    <text evidence="1">The sequence shown here is derived from an EMBL/GenBank/DDBJ whole genome shotgun (WGS) entry which is preliminary data.</text>
</comment>
<dbReference type="PANTHER" id="PTHR47074:SF61">
    <property type="entry name" value="RNASE H TYPE-1 DOMAIN-CONTAINING PROTEIN"/>
    <property type="match status" value="1"/>
</dbReference>
<dbReference type="EMBL" id="JBBPBM010000921">
    <property type="protein sequence ID" value="KAK8489457.1"/>
    <property type="molecule type" value="Genomic_DNA"/>
</dbReference>
<protein>
    <submittedName>
        <fullName evidence="1">Uncharacterized protein</fullName>
    </submittedName>
</protein>
<dbReference type="SUPFAM" id="SSF53098">
    <property type="entry name" value="Ribonuclease H-like"/>
    <property type="match status" value="1"/>
</dbReference>
<gene>
    <name evidence="1" type="ORF">V6N12_025305</name>
</gene>
<keyword evidence="2" id="KW-1185">Reference proteome</keyword>
<dbReference type="InterPro" id="IPR044730">
    <property type="entry name" value="RNase_H-like_dom_plant"/>
</dbReference>
<dbReference type="Pfam" id="PF13456">
    <property type="entry name" value="RVT_3"/>
    <property type="match status" value="1"/>
</dbReference>
<dbReference type="InterPro" id="IPR026960">
    <property type="entry name" value="RVT-Znf"/>
</dbReference>
<dbReference type="InterPro" id="IPR002156">
    <property type="entry name" value="RNaseH_domain"/>
</dbReference>